<sequence>MSSLSKSTKSNASSKLIVIYTIIKELQKEQQKVELQIENILRGAQRPKQKNAIIDRENRITTIFNDRVNRTVMDYLRGIAHNISL</sequence>
<protein>
    <submittedName>
        <fullName evidence="1">Uncharacterized protein</fullName>
    </submittedName>
</protein>
<accession>U9THU3</accession>
<proteinExistence type="predicted"/>
<dbReference type="HOGENOM" id="CLU_2513817_0_0_1"/>
<reference evidence="1" key="1">
    <citation type="submission" date="2013-07" db="EMBL/GenBank/DDBJ databases">
        <title>The genome of an arbuscular mycorrhizal fungus provides insights into the evolution of the oldest plant symbiosis.</title>
        <authorList>
            <consortium name="DOE Joint Genome Institute"/>
            <person name="Tisserant E."/>
            <person name="Malbreil M."/>
            <person name="Kuo A."/>
            <person name="Kohler A."/>
            <person name="Symeonidi A."/>
            <person name="Balestrini R."/>
            <person name="Charron P."/>
            <person name="Duensing N."/>
            <person name="Frei-dit-Frey N."/>
            <person name="Gianinazzi-Pearson V."/>
            <person name="Gilbert B."/>
            <person name="Handa Y."/>
            <person name="Hijri M."/>
            <person name="Kaul R."/>
            <person name="Kawaguchi M."/>
            <person name="Krajinski F."/>
            <person name="Lammers P."/>
            <person name="Lapierre D."/>
            <person name="Masclaux F.G."/>
            <person name="Murat C."/>
            <person name="Morin E."/>
            <person name="Ndikumana S."/>
            <person name="Pagni M."/>
            <person name="Petitpierre D."/>
            <person name="Requena N."/>
            <person name="Rosikiewicz P."/>
            <person name="Riley R."/>
            <person name="Saito K."/>
            <person name="San Clemente H."/>
            <person name="Shapiro H."/>
            <person name="van Tuinen D."/>
            <person name="Becard G."/>
            <person name="Bonfante P."/>
            <person name="Paszkowski U."/>
            <person name="Shachar-Hill Y."/>
            <person name="Young J.P."/>
            <person name="Sanders I.R."/>
            <person name="Henrissat B."/>
            <person name="Rensing S.A."/>
            <person name="Grigoriev I.V."/>
            <person name="Corradi N."/>
            <person name="Roux C."/>
            <person name="Martin F."/>
        </authorList>
    </citation>
    <scope>NUCLEOTIDE SEQUENCE</scope>
    <source>
        <strain evidence="1">DAOM 197198</strain>
    </source>
</reference>
<evidence type="ECO:0000313" key="1">
    <source>
        <dbReference type="EMBL" id="ESA02916.1"/>
    </source>
</evidence>
<dbReference type="EMBL" id="KI295363">
    <property type="protein sequence ID" value="ESA02916.1"/>
    <property type="molecule type" value="Genomic_DNA"/>
</dbReference>
<dbReference type="AlphaFoldDB" id="U9THU3"/>
<gene>
    <name evidence="1" type="ORF">GLOINDRAFT_6048</name>
</gene>
<organism evidence="1">
    <name type="scientific">Rhizophagus irregularis (strain DAOM 181602 / DAOM 197198 / MUCL 43194)</name>
    <name type="common">Arbuscular mycorrhizal fungus</name>
    <name type="synonym">Glomus intraradices</name>
    <dbReference type="NCBI Taxonomy" id="747089"/>
    <lineage>
        <taxon>Eukaryota</taxon>
        <taxon>Fungi</taxon>
        <taxon>Fungi incertae sedis</taxon>
        <taxon>Mucoromycota</taxon>
        <taxon>Glomeromycotina</taxon>
        <taxon>Glomeromycetes</taxon>
        <taxon>Glomerales</taxon>
        <taxon>Glomeraceae</taxon>
        <taxon>Rhizophagus</taxon>
    </lineage>
</organism>
<name>U9THU3_RHIID</name>